<evidence type="ECO:0008006" key="3">
    <source>
        <dbReference type="Google" id="ProtNLM"/>
    </source>
</evidence>
<accession>A0A921YR22</accession>
<proteinExistence type="predicted"/>
<organism evidence="1 2">
    <name type="scientific">Manduca sexta</name>
    <name type="common">Tobacco hawkmoth</name>
    <name type="synonym">Tobacco hornworm</name>
    <dbReference type="NCBI Taxonomy" id="7130"/>
    <lineage>
        <taxon>Eukaryota</taxon>
        <taxon>Metazoa</taxon>
        <taxon>Ecdysozoa</taxon>
        <taxon>Arthropoda</taxon>
        <taxon>Hexapoda</taxon>
        <taxon>Insecta</taxon>
        <taxon>Pterygota</taxon>
        <taxon>Neoptera</taxon>
        <taxon>Endopterygota</taxon>
        <taxon>Lepidoptera</taxon>
        <taxon>Glossata</taxon>
        <taxon>Ditrysia</taxon>
        <taxon>Bombycoidea</taxon>
        <taxon>Sphingidae</taxon>
        <taxon>Sphinginae</taxon>
        <taxon>Sphingini</taxon>
        <taxon>Manduca</taxon>
    </lineage>
</organism>
<keyword evidence="2" id="KW-1185">Reference proteome</keyword>
<comment type="caution">
    <text evidence="1">The sequence shown here is derived from an EMBL/GenBank/DDBJ whole genome shotgun (WGS) entry which is preliminary data.</text>
</comment>
<name>A0A921YR22_MANSE</name>
<gene>
    <name evidence="1" type="ORF">O3G_MSEX003017</name>
</gene>
<sequence length="211" mass="24050">MAILGYLVTNFSANRTAIHLTTLHLSSIFKFHIWLEITTPIKDQTGISKTVFSHVSKLHGLLNNWVKLRDKGTKFCKVISSVKLHECENDYYPHQLKPIMDNLVEILESLKDIVDGVAILNDQLKALAQLQPTSQPVIFTWSATQISKTVQNIYKSLLKEYRLKQVVTENVAHCRDEFLIETYVSSWELDPHFNASDEAFLFAEFGLVGVT</sequence>
<reference evidence="1" key="1">
    <citation type="journal article" date="2016" name="Insect Biochem. Mol. Biol.">
        <title>Multifaceted biological insights from a draft genome sequence of the tobacco hornworm moth, Manduca sexta.</title>
        <authorList>
            <person name="Kanost M.R."/>
            <person name="Arrese E.L."/>
            <person name="Cao X."/>
            <person name="Chen Y.R."/>
            <person name="Chellapilla S."/>
            <person name="Goldsmith M.R."/>
            <person name="Grosse-Wilde E."/>
            <person name="Heckel D.G."/>
            <person name="Herndon N."/>
            <person name="Jiang H."/>
            <person name="Papanicolaou A."/>
            <person name="Qu J."/>
            <person name="Soulages J.L."/>
            <person name="Vogel H."/>
            <person name="Walters J."/>
            <person name="Waterhouse R.M."/>
            <person name="Ahn S.J."/>
            <person name="Almeida F.C."/>
            <person name="An C."/>
            <person name="Aqrawi P."/>
            <person name="Bretschneider A."/>
            <person name="Bryant W.B."/>
            <person name="Bucks S."/>
            <person name="Chao H."/>
            <person name="Chevignon G."/>
            <person name="Christen J.M."/>
            <person name="Clarke D.F."/>
            <person name="Dittmer N.T."/>
            <person name="Ferguson L.C.F."/>
            <person name="Garavelou S."/>
            <person name="Gordon K.H.J."/>
            <person name="Gunaratna R.T."/>
            <person name="Han Y."/>
            <person name="Hauser F."/>
            <person name="He Y."/>
            <person name="Heidel-Fischer H."/>
            <person name="Hirsh A."/>
            <person name="Hu Y."/>
            <person name="Jiang H."/>
            <person name="Kalra D."/>
            <person name="Klinner C."/>
            <person name="Konig C."/>
            <person name="Kovar C."/>
            <person name="Kroll A.R."/>
            <person name="Kuwar S.S."/>
            <person name="Lee S.L."/>
            <person name="Lehman R."/>
            <person name="Li K."/>
            <person name="Li Z."/>
            <person name="Liang H."/>
            <person name="Lovelace S."/>
            <person name="Lu Z."/>
            <person name="Mansfield J.H."/>
            <person name="McCulloch K.J."/>
            <person name="Mathew T."/>
            <person name="Morton B."/>
            <person name="Muzny D.M."/>
            <person name="Neunemann D."/>
            <person name="Ongeri F."/>
            <person name="Pauchet Y."/>
            <person name="Pu L.L."/>
            <person name="Pyrousis I."/>
            <person name="Rao X.J."/>
            <person name="Redding A."/>
            <person name="Roesel C."/>
            <person name="Sanchez-Gracia A."/>
            <person name="Schaack S."/>
            <person name="Shukla A."/>
            <person name="Tetreau G."/>
            <person name="Wang Y."/>
            <person name="Xiong G.H."/>
            <person name="Traut W."/>
            <person name="Walsh T.K."/>
            <person name="Worley K.C."/>
            <person name="Wu D."/>
            <person name="Wu W."/>
            <person name="Wu Y.Q."/>
            <person name="Zhang X."/>
            <person name="Zou Z."/>
            <person name="Zucker H."/>
            <person name="Briscoe A.D."/>
            <person name="Burmester T."/>
            <person name="Clem R.J."/>
            <person name="Feyereisen R."/>
            <person name="Grimmelikhuijzen C.J.P."/>
            <person name="Hamodrakas S.J."/>
            <person name="Hansson B.S."/>
            <person name="Huguet E."/>
            <person name="Jermiin L.S."/>
            <person name="Lan Q."/>
            <person name="Lehman H.K."/>
            <person name="Lorenzen M."/>
            <person name="Merzendorfer H."/>
            <person name="Michalopoulos I."/>
            <person name="Morton D.B."/>
            <person name="Muthukrishnan S."/>
            <person name="Oakeshott J.G."/>
            <person name="Palmer W."/>
            <person name="Park Y."/>
            <person name="Passarelli A.L."/>
            <person name="Rozas J."/>
            <person name="Schwartz L.M."/>
            <person name="Smith W."/>
            <person name="Southgate A."/>
            <person name="Vilcinskas A."/>
            <person name="Vogt R."/>
            <person name="Wang P."/>
            <person name="Werren J."/>
            <person name="Yu X.Q."/>
            <person name="Zhou J.J."/>
            <person name="Brown S.J."/>
            <person name="Scherer S.E."/>
            <person name="Richards S."/>
            <person name="Blissard G.W."/>
        </authorList>
    </citation>
    <scope>NUCLEOTIDE SEQUENCE</scope>
</reference>
<dbReference type="EMBL" id="JH668305">
    <property type="protein sequence ID" value="KAG6443805.1"/>
    <property type="molecule type" value="Genomic_DNA"/>
</dbReference>
<dbReference type="AlphaFoldDB" id="A0A921YR22"/>
<dbReference type="OrthoDB" id="17066at2759"/>
<evidence type="ECO:0000313" key="1">
    <source>
        <dbReference type="EMBL" id="KAG6443805.1"/>
    </source>
</evidence>
<protein>
    <recommendedName>
        <fullName evidence="3">Cyclin-dependent kinase 2-interacting protein</fullName>
    </recommendedName>
</protein>
<reference evidence="1" key="2">
    <citation type="submission" date="2020-12" db="EMBL/GenBank/DDBJ databases">
        <authorList>
            <person name="Kanost M."/>
        </authorList>
    </citation>
    <scope>NUCLEOTIDE SEQUENCE</scope>
</reference>
<dbReference type="Proteomes" id="UP000791440">
    <property type="component" value="Unassembled WGS sequence"/>
</dbReference>
<evidence type="ECO:0000313" key="2">
    <source>
        <dbReference type="Proteomes" id="UP000791440"/>
    </source>
</evidence>